<reference evidence="3" key="1">
    <citation type="submission" date="2019-02" db="EMBL/GenBank/DDBJ databases">
        <authorList>
            <person name="Li S.-H."/>
        </authorList>
    </citation>
    <scope>NUCLEOTIDE SEQUENCE</scope>
    <source>
        <strain evidence="3">IMCC14734</strain>
    </source>
</reference>
<dbReference type="PROSITE" id="PS50005">
    <property type="entry name" value="TPR"/>
    <property type="match status" value="1"/>
</dbReference>
<dbReference type="SUPFAM" id="SSF48452">
    <property type="entry name" value="TPR-like"/>
    <property type="match status" value="1"/>
</dbReference>
<dbReference type="Gene3D" id="1.25.40.10">
    <property type="entry name" value="Tetratricopeptide repeat domain"/>
    <property type="match status" value="1"/>
</dbReference>
<name>A0ABT3TBI2_9GAMM</name>
<dbReference type="SUPFAM" id="SSF52540">
    <property type="entry name" value="P-loop containing nucleoside triphosphate hydrolases"/>
    <property type="match status" value="1"/>
</dbReference>
<proteinExistence type="predicted"/>
<feature type="repeat" description="TPR" evidence="2">
    <location>
        <begin position="79"/>
        <end position="112"/>
    </location>
</feature>
<gene>
    <name evidence="3" type="ORF">EYC98_02010</name>
</gene>
<dbReference type="Pfam" id="PF13414">
    <property type="entry name" value="TPR_11"/>
    <property type="match status" value="1"/>
</dbReference>
<dbReference type="EMBL" id="SHNN01000001">
    <property type="protein sequence ID" value="MCX2979631.1"/>
    <property type="molecule type" value="Genomic_DNA"/>
</dbReference>
<evidence type="ECO:0000313" key="4">
    <source>
        <dbReference type="Proteomes" id="UP001143362"/>
    </source>
</evidence>
<dbReference type="InterPro" id="IPR019734">
    <property type="entry name" value="TPR_rpt"/>
</dbReference>
<dbReference type="InterPro" id="IPR027417">
    <property type="entry name" value="P-loop_NTPase"/>
</dbReference>
<keyword evidence="1" id="KW-0808">Transferase</keyword>
<protein>
    <submittedName>
        <fullName evidence="3">Tetratricopeptide repeat protein</fullName>
    </submittedName>
</protein>
<dbReference type="InterPro" id="IPR026634">
    <property type="entry name" value="TPST-like"/>
</dbReference>
<organism evidence="3 4">
    <name type="scientific">Candidatus Litorirhabdus singularis</name>
    <dbReference type="NCBI Taxonomy" id="2518993"/>
    <lineage>
        <taxon>Bacteria</taxon>
        <taxon>Pseudomonadati</taxon>
        <taxon>Pseudomonadota</taxon>
        <taxon>Gammaproteobacteria</taxon>
        <taxon>Cellvibrionales</taxon>
        <taxon>Halieaceae</taxon>
        <taxon>Candidatus Litorirhabdus</taxon>
    </lineage>
</organism>
<dbReference type="PANTHER" id="PTHR12788:SF10">
    <property type="entry name" value="PROTEIN-TYROSINE SULFOTRANSFERASE"/>
    <property type="match status" value="1"/>
</dbReference>
<dbReference type="Proteomes" id="UP001143362">
    <property type="component" value="Unassembled WGS sequence"/>
</dbReference>
<keyword evidence="2" id="KW-0802">TPR repeat</keyword>
<dbReference type="Pfam" id="PF13469">
    <property type="entry name" value="Sulfotransfer_3"/>
    <property type="match status" value="1"/>
</dbReference>
<accession>A0ABT3TBI2</accession>
<evidence type="ECO:0000313" key="3">
    <source>
        <dbReference type="EMBL" id="MCX2979631.1"/>
    </source>
</evidence>
<dbReference type="PANTHER" id="PTHR12788">
    <property type="entry name" value="PROTEIN-TYROSINE SULFOTRANSFERASE 2"/>
    <property type="match status" value="1"/>
</dbReference>
<evidence type="ECO:0000256" key="1">
    <source>
        <dbReference type="ARBA" id="ARBA00022679"/>
    </source>
</evidence>
<dbReference type="InterPro" id="IPR011990">
    <property type="entry name" value="TPR-like_helical_dom_sf"/>
</dbReference>
<dbReference type="Gene3D" id="3.40.50.300">
    <property type="entry name" value="P-loop containing nucleotide triphosphate hydrolases"/>
    <property type="match status" value="1"/>
</dbReference>
<keyword evidence="4" id="KW-1185">Reference proteome</keyword>
<sequence length="469" mass="53325">MTPDWLRNKSPDCCVAPALASVSPRKRPLENELEQANKLLLHDASNHHCLMHKCSVLVRSGKYCEALAIYDQAGLGDSPIAQLRYGHTLKIVGRLDDAVAAYRRAIDLQPDTGEAYWSLANLKTYRFSDAEIRAIRTRINCSRGNAENQSYLGFALGKALEDRGDYEESFRFYKRGNSIRRMQQPFSAERNRLNTGRQIRICTREFFAQSAGAGCAAPDPIFIVGLPRAGSTLLEQILASHSQVDGTTELPNIINLSAELGAKRRKSYAGLYPEILSQLSTEKRLQLGRRYIASTGLKRNGSPFFIDKMPNNFLHIGLIHLILPNARIIDMRRHPMAACFAGYKQLFARGQTFSYDLKSSGHYYRNYVRLMDHWDDVLPGRVLRVQYEDLVADAEHQIRRVLDYCGLAFEQQCLRFYETERAVLTPSAVQVRQPLFSHGLEHWRHYEQHLDVLKRALGSLLLRYPIAAP</sequence>
<evidence type="ECO:0000256" key="2">
    <source>
        <dbReference type="PROSITE-ProRule" id="PRU00339"/>
    </source>
</evidence>
<comment type="caution">
    <text evidence="3">The sequence shown here is derived from an EMBL/GenBank/DDBJ whole genome shotgun (WGS) entry which is preliminary data.</text>
</comment>